<name>A0ABS0SC71_9HYPH</name>
<dbReference type="RefSeq" id="WP_198475054.1">
    <property type="nucleotide sequence ID" value="NZ_JADGMQ010000002.1"/>
</dbReference>
<evidence type="ECO:0000313" key="2">
    <source>
        <dbReference type="EMBL" id="MBI1620087.1"/>
    </source>
</evidence>
<keyword evidence="3" id="KW-1185">Reference proteome</keyword>
<dbReference type="Proteomes" id="UP000601789">
    <property type="component" value="Unassembled WGS sequence"/>
</dbReference>
<feature type="compositionally biased region" description="Acidic residues" evidence="1">
    <location>
        <begin position="193"/>
        <end position="208"/>
    </location>
</feature>
<reference evidence="2 3" key="1">
    <citation type="submission" date="2020-10" db="EMBL/GenBank/DDBJ databases">
        <title>Aquamicrobium zhengzhouensis sp. nov., a exopolysaccharide producing bacterium isolated from farmland soil.</title>
        <authorList>
            <person name="Wang X."/>
        </authorList>
    </citation>
    <scope>NUCLEOTIDE SEQUENCE [LARGE SCALE GENOMIC DNA]</scope>
    <source>
        <strain evidence="3">cd-1</strain>
    </source>
</reference>
<dbReference type="Pfam" id="PF10991">
    <property type="entry name" value="Enc34_ssDNA-bd"/>
    <property type="match status" value="1"/>
</dbReference>
<protein>
    <submittedName>
        <fullName evidence="2">DUF2815 family protein</fullName>
    </submittedName>
</protein>
<evidence type="ECO:0000256" key="1">
    <source>
        <dbReference type="SAM" id="MobiDB-lite"/>
    </source>
</evidence>
<dbReference type="Gene3D" id="2.40.50.140">
    <property type="entry name" value="Nucleic acid-binding proteins"/>
    <property type="match status" value="1"/>
</dbReference>
<comment type="caution">
    <text evidence="2">The sequence shown here is derived from an EMBL/GenBank/DDBJ whole genome shotgun (WGS) entry which is preliminary data.</text>
</comment>
<feature type="region of interest" description="Disordered" evidence="1">
    <location>
        <begin position="191"/>
        <end position="222"/>
    </location>
</feature>
<dbReference type="EMBL" id="JADGMQ010000002">
    <property type="protein sequence ID" value="MBI1620087.1"/>
    <property type="molecule type" value="Genomic_DNA"/>
</dbReference>
<proteinExistence type="predicted"/>
<accession>A0ABS0SC71</accession>
<dbReference type="InterPro" id="IPR012340">
    <property type="entry name" value="NA-bd_OB-fold"/>
</dbReference>
<evidence type="ECO:0000313" key="3">
    <source>
        <dbReference type="Proteomes" id="UP000601789"/>
    </source>
</evidence>
<dbReference type="InterPro" id="IPR022595">
    <property type="entry name" value="Enc34_ssDNA-bd"/>
</dbReference>
<gene>
    <name evidence="2" type="ORF">IOD40_05335</name>
</gene>
<organism evidence="2 3">
    <name type="scientific">Aquamicrobium zhengzhouense</name>
    <dbReference type="NCBI Taxonomy" id="2781738"/>
    <lineage>
        <taxon>Bacteria</taxon>
        <taxon>Pseudomonadati</taxon>
        <taxon>Pseudomonadota</taxon>
        <taxon>Alphaproteobacteria</taxon>
        <taxon>Hyphomicrobiales</taxon>
        <taxon>Phyllobacteriaceae</taxon>
        <taxon>Aquamicrobium</taxon>
    </lineage>
</organism>
<sequence>MSFKPSFDPKTGRIKTLVRLSFFKGFEKTASFENGALKYRTNGLIYKNTDEGKAQVKVINEAIKHFMASPAGWPGKDPAKFKEALSDGPKGRWPLFDGDKYVNDDGDVRDGYADTRYLKLTNDKKIKYRDRRGQEIDDREVLEELFQSGHWAIAYWHLFGIKDQKKGGNGMFATCDALQFWKRDEVFAGGGISDDEIEDYGDDEDDDLGGGSSSSDDDDDDL</sequence>